<keyword evidence="3" id="KW-1185">Reference proteome</keyword>
<dbReference type="AlphaFoldDB" id="A0A7J8CHK9"/>
<gene>
    <name evidence="2" type="ORF">HJG63_008915</name>
</gene>
<feature type="compositionally biased region" description="Low complexity" evidence="1">
    <location>
        <begin position="97"/>
        <end position="112"/>
    </location>
</feature>
<evidence type="ECO:0000313" key="3">
    <source>
        <dbReference type="Proteomes" id="UP000593571"/>
    </source>
</evidence>
<proteinExistence type="predicted"/>
<organism evidence="2 3">
    <name type="scientific">Rousettus aegyptiacus</name>
    <name type="common">Egyptian fruit bat</name>
    <name type="synonym">Pteropus aegyptiacus</name>
    <dbReference type="NCBI Taxonomy" id="9407"/>
    <lineage>
        <taxon>Eukaryota</taxon>
        <taxon>Metazoa</taxon>
        <taxon>Chordata</taxon>
        <taxon>Craniata</taxon>
        <taxon>Vertebrata</taxon>
        <taxon>Euteleostomi</taxon>
        <taxon>Mammalia</taxon>
        <taxon>Eutheria</taxon>
        <taxon>Laurasiatheria</taxon>
        <taxon>Chiroptera</taxon>
        <taxon>Yinpterochiroptera</taxon>
        <taxon>Pteropodoidea</taxon>
        <taxon>Pteropodidae</taxon>
        <taxon>Rousettinae</taxon>
        <taxon>Rousettus</taxon>
    </lineage>
</organism>
<dbReference type="EMBL" id="JACASE010000014">
    <property type="protein sequence ID" value="KAF6410350.1"/>
    <property type="molecule type" value="Genomic_DNA"/>
</dbReference>
<evidence type="ECO:0000313" key="2">
    <source>
        <dbReference type="EMBL" id="KAF6410350.1"/>
    </source>
</evidence>
<reference evidence="2 3" key="1">
    <citation type="journal article" date="2020" name="Nature">
        <title>Six reference-quality genomes reveal evolution of bat adaptations.</title>
        <authorList>
            <person name="Jebb D."/>
            <person name="Huang Z."/>
            <person name="Pippel M."/>
            <person name="Hughes G.M."/>
            <person name="Lavrichenko K."/>
            <person name="Devanna P."/>
            <person name="Winkler S."/>
            <person name="Jermiin L.S."/>
            <person name="Skirmuntt E.C."/>
            <person name="Katzourakis A."/>
            <person name="Burkitt-Gray L."/>
            <person name="Ray D.A."/>
            <person name="Sullivan K.A.M."/>
            <person name="Roscito J.G."/>
            <person name="Kirilenko B.M."/>
            <person name="Davalos L.M."/>
            <person name="Corthals A.P."/>
            <person name="Power M.L."/>
            <person name="Jones G."/>
            <person name="Ransome R.D."/>
            <person name="Dechmann D.K.N."/>
            <person name="Locatelli A.G."/>
            <person name="Puechmaille S.J."/>
            <person name="Fedrigo O."/>
            <person name="Jarvis E.D."/>
            <person name="Hiller M."/>
            <person name="Vernes S.C."/>
            <person name="Myers E.W."/>
            <person name="Teeling E.C."/>
        </authorList>
    </citation>
    <scope>NUCLEOTIDE SEQUENCE [LARGE SCALE GENOMIC DNA]</scope>
    <source>
        <strain evidence="2">MRouAeg1</strain>
        <tissue evidence="2">Muscle</tissue>
    </source>
</reference>
<name>A0A7J8CHK9_ROUAE</name>
<feature type="region of interest" description="Disordered" evidence="1">
    <location>
        <begin position="95"/>
        <end position="114"/>
    </location>
</feature>
<evidence type="ECO:0000256" key="1">
    <source>
        <dbReference type="SAM" id="MobiDB-lite"/>
    </source>
</evidence>
<protein>
    <submittedName>
        <fullName evidence="2">Uncharacterized protein</fullName>
    </submittedName>
</protein>
<accession>A0A7J8CHK9</accession>
<comment type="caution">
    <text evidence="2">The sequence shown here is derived from an EMBL/GenBank/DDBJ whole genome shotgun (WGS) entry which is preliminary data.</text>
</comment>
<feature type="compositionally biased region" description="Polar residues" evidence="1">
    <location>
        <begin position="13"/>
        <end position="22"/>
    </location>
</feature>
<dbReference type="Proteomes" id="UP000593571">
    <property type="component" value="Unassembled WGS sequence"/>
</dbReference>
<feature type="region of interest" description="Disordered" evidence="1">
    <location>
        <begin position="1"/>
        <end position="22"/>
    </location>
</feature>
<sequence>MPPKPSTHPGLCTPSSCFSSGRHSPRLSQRWLTDTQGQQRHSCPISSAVHLLSLLQTMLWPKPCPCHFWEDMSSASEILRSTRLLALMEASIWSSAGGPPSQPQGHGQTTQPVRRASRLIRANPLLKGACMSQMQATNYRITDLSKNL</sequence>